<dbReference type="EMBL" id="CAJNOK010003995">
    <property type="protein sequence ID" value="CAF0922396.1"/>
    <property type="molecule type" value="Genomic_DNA"/>
</dbReference>
<accession>A0A814TP15</accession>
<dbReference type="Proteomes" id="UP000682733">
    <property type="component" value="Unassembled WGS sequence"/>
</dbReference>
<dbReference type="InterPro" id="IPR003140">
    <property type="entry name" value="PLipase/COase/thioEstase"/>
</dbReference>
<organism evidence="4 7">
    <name type="scientific">Didymodactylos carnosus</name>
    <dbReference type="NCBI Taxonomy" id="1234261"/>
    <lineage>
        <taxon>Eukaryota</taxon>
        <taxon>Metazoa</taxon>
        <taxon>Spiralia</taxon>
        <taxon>Gnathifera</taxon>
        <taxon>Rotifera</taxon>
        <taxon>Eurotatoria</taxon>
        <taxon>Bdelloidea</taxon>
        <taxon>Philodinida</taxon>
        <taxon>Philodinidae</taxon>
        <taxon>Didymodactylos</taxon>
    </lineage>
</organism>
<dbReference type="OrthoDB" id="2152248at2759"/>
<evidence type="ECO:0000256" key="1">
    <source>
        <dbReference type="ARBA" id="ARBA00022729"/>
    </source>
</evidence>
<gene>
    <name evidence="4" type="ORF">GPM918_LOCUS21830</name>
    <name evidence="3" type="ORF">OVA965_LOCUS10694</name>
    <name evidence="6" type="ORF">SRO942_LOCUS21828</name>
    <name evidence="5" type="ORF">TMI583_LOCUS10690</name>
</gene>
<feature type="domain" description="Phospholipase/carboxylesterase/thioesterase" evidence="2">
    <location>
        <begin position="37"/>
        <end position="216"/>
    </location>
</feature>
<dbReference type="Gene3D" id="3.40.50.1820">
    <property type="entry name" value="alpha/beta hydrolase"/>
    <property type="match status" value="1"/>
</dbReference>
<comment type="caution">
    <text evidence="4">The sequence shown here is derived from an EMBL/GenBank/DDBJ whole genome shotgun (WGS) entry which is preliminary data.</text>
</comment>
<dbReference type="EMBL" id="CAJNOQ010007301">
    <property type="protein sequence ID" value="CAF1164026.1"/>
    <property type="molecule type" value="Genomic_DNA"/>
</dbReference>
<dbReference type="EMBL" id="CAJOBA010003997">
    <property type="protein sequence ID" value="CAF3699712.1"/>
    <property type="molecule type" value="Genomic_DNA"/>
</dbReference>
<evidence type="ECO:0000313" key="4">
    <source>
        <dbReference type="EMBL" id="CAF1164026.1"/>
    </source>
</evidence>
<dbReference type="EMBL" id="CAJOBC010007301">
    <property type="protein sequence ID" value="CAF3927623.1"/>
    <property type="molecule type" value="Genomic_DNA"/>
</dbReference>
<sequence>MLKAFTQKKLSNTLPFVYDYLLSLPPDYNNNNSVRWPLILFLHGAGEIGSPIDKVKTHGIPKLVQSYSTGLFDDVNQECARFVTEKFITCSPQVRRSYGWNVQVLKSLLDELEQDYRVDINRIYVTGISMGGYGAWSLAMSSPHRFAAILPVCGGGDCSLVKCLSHLPIWVFHGKLDDVVPVEESEQLVKRLEREEQGKCQLTIYPTLKHDSWTDTYNNLEIYCWLLKQTKETQK</sequence>
<dbReference type="PANTHER" id="PTHR43037">
    <property type="entry name" value="UNNAMED PRODUCT-RELATED"/>
    <property type="match status" value="1"/>
</dbReference>
<dbReference type="InterPro" id="IPR029058">
    <property type="entry name" value="AB_hydrolase_fold"/>
</dbReference>
<dbReference type="Proteomes" id="UP000681722">
    <property type="component" value="Unassembled WGS sequence"/>
</dbReference>
<dbReference type="AlphaFoldDB" id="A0A814TP15"/>
<evidence type="ECO:0000259" key="2">
    <source>
        <dbReference type="Pfam" id="PF02230"/>
    </source>
</evidence>
<dbReference type="PANTHER" id="PTHR43037:SF1">
    <property type="entry name" value="BLL1128 PROTEIN"/>
    <property type="match status" value="1"/>
</dbReference>
<dbReference type="Pfam" id="PF02230">
    <property type="entry name" value="Abhydrolase_2"/>
    <property type="match status" value="1"/>
</dbReference>
<name>A0A814TP15_9BILA</name>
<dbReference type="InterPro" id="IPR050955">
    <property type="entry name" value="Plant_Biomass_Hydrol_Est"/>
</dbReference>
<proteinExistence type="predicted"/>
<dbReference type="SUPFAM" id="SSF53474">
    <property type="entry name" value="alpha/beta-Hydrolases"/>
    <property type="match status" value="1"/>
</dbReference>
<evidence type="ECO:0000313" key="5">
    <source>
        <dbReference type="EMBL" id="CAF3699712.1"/>
    </source>
</evidence>
<evidence type="ECO:0000313" key="6">
    <source>
        <dbReference type="EMBL" id="CAF3927623.1"/>
    </source>
</evidence>
<reference evidence="4" key="1">
    <citation type="submission" date="2021-02" db="EMBL/GenBank/DDBJ databases">
        <authorList>
            <person name="Nowell W R."/>
        </authorList>
    </citation>
    <scope>NUCLEOTIDE SEQUENCE</scope>
</reference>
<protein>
    <recommendedName>
        <fullName evidence="2">Phospholipase/carboxylesterase/thioesterase domain-containing protein</fullName>
    </recommendedName>
</protein>
<evidence type="ECO:0000313" key="7">
    <source>
        <dbReference type="Proteomes" id="UP000663829"/>
    </source>
</evidence>
<keyword evidence="7" id="KW-1185">Reference proteome</keyword>
<evidence type="ECO:0000313" key="3">
    <source>
        <dbReference type="EMBL" id="CAF0922396.1"/>
    </source>
</evidence>
<keyword evidence="1" id="KW-0732">Signal</keyword>
<dbReference type="Proteomes" id="UP000663829">
    <property type="component" value="Unassembled WGS sequence"/>
</dbReference>
<dbReference type="Proteomes" id="UP000677228">
    <property type="component" value="Unassembled WGS sequence"/>
</dbReference>
<dbReference type="GO" id="GO:0016787">
    <property type="term" value="F:hydrolase activity"/>
    <property type="evidence" value="ECO:0007669"/>
    <property type="project" value="InterPro"/>
</dbReference>